<dbReference type="VEuPathDB" id="TrichDB:TVAG_107600"/>
<feature type="coiled-coil region" evidence="1">
    <location>
        <begin position="515"/>
        <end position="546"/>
    </location>
</feature>
<feature type="coiled-coil region" evidence="1">
    <location>
        <begin position="709"/>
        <end position="760"/>
    </location>
</feature>
<gene>
    <name evidence="2" type="ORF">TVAG_107600</name>
</gene>
<dbReference type="AlphaFoldDB" id="A2F0Q6"/>
<dbReference type="EMBL" id="DS113565">
    <property type="protein sequence ID" value="EAY01501.1"/>
    <property type="molecule type" value="Genomic_DNA"/>
</dbReference>
<dbReference type="KEGG" id="tva:4759327"/>
<organism evidence="2 3">
    <name type="scientific">Trichomonas vaginalis (strain ATCC PRA-98 / G3)</name>
    <dbReference type="NCBI Taxonomy" id="412133"/>
    <lineage>
        <taxon>Eukaryota</taxon>
        <taxon>Metamonada</taxon>
        <taxon>Parabasalia</taxon>
        <taxon>Trichomonadida</taxon>
        <taxon>Trichomonadidae</taxon>
        <taxon>Trichomonas</taxon>
    </lineage>
</organism>
<evidence type="ECO:0000256" key="1">
    <source>
        <dbReference type="SAM" id="Coils"/>
    </source>
</evidence>
<feature type="coiled-coil region" evidence="1">
    <location>
        <begin position="624"/>
        <end position="651"/>
    </location>
</feature>
<keyword evidence="1" id="KW-0175">Coiled coil</keyword>
<sequence>MTSSPKRSSSSRSIDSIGSSISNIEHQFTKYKDHANILFKSFDSNGKQITLQSLLDKINLIKINLNQLNANSQQQSVHIPSQIKKLHADIKLETESLNLLIQDAISQIKSGNTDLKNKLAYVLAEQSNKLTLEQYQQYNTRIEADEKSLKSLDSSVEKYQKSVEKETDLISPEVANEVKNNIDDIKKNVSKIQFRNLELINPELDQSIENDIEKLSKSYYNSQVELQNLQQKLNTIENYSSLLNDRTAIIIRIRELKLEIKQFMDKIQKFSSKNSQNVEDILKSFRKIEKSITETQNKIDVECSNATETNVYNYFSELRKFMQEWKESLDAIGSQMSQVIPRTVITRSFADVERHENGIKEIIRKAQEDLERAKSRHPLNDSNIIPILNNIEQIQSSTTVLPSMARSVLKVSDGIVALRQEMSLLDSMSSEIESKIEKIRKIQNDSEKDENNSQKYTNRIDKITGYVNNLASSNSNFVDPTNQIKKFEQETDSIMLPLQNDINKASAPYISPENLTKIQNEIENCINEVQEESDSARLRINTIANKEYEKYLTQVTRNLDSIRYDTNSPILSQQIDEYKERSISKLNDFIQDKPMKNQLNSLNVNLKTMKDIFNTEIGKIKPKKTKSEKNNSKLDEKLKNETEKLLKTEEIFGLVSASVIHPYNDLKNTLTNLNNSFNTGIIGDEEKQRILPVMDIKNKPVLEIYPSRFDKVTKQILDLRENVEKMDSQVPQIDSDISTLSSMESAIKKLKNDRTLKNEKVHIPKGAEKLPEMNWTILKILDSQGIE</sequence>
<dbReference type="RefSeq" id="XP_001314186.1">
    <property type="nucleotide sequence ID" value="XM_001314173.1"/>
</dbReference>
<dbReference type="SMR" id="A2F0Q6"/>
<proteinExistence type="predicted"/>
<dbReference type="VEuPathDB" id="TrichDB:TVAGG3_1090190"/>
<keyword evidence="3" id="KW-1185">Reference proteome</keyword>
<evidence type="ECO:0000313" key="2">
    <source>
        <dbReference type="EMBL" id="EAY01501.1"/>
    </source>
</evidence>
<reference evidence="2" key="1">
    <citation type="submission" date="2006-10" db="EMBL/GenBank/DDBJ databases">
        <authorList>
            <person name="Amadeo P."/>
            <person name="Zhao Q."/>
            <person name="Wortman J."/>
            <person name="Fraser-Liggett C."/>
            <person name="Carlton J."/>
        </authorList>
    </citation>
    <scope>NUCLEOTIDE SEQUENCE</scope>
    <source>
        <strain evidence="2">G3</strain>
    </source>
</reference>
<protein>
    <submittedName>
        <fullName evidence="2">Uncharacterized protein</fullName>
    </submittedName>
</protein>
<dbReference type="Proteomes" id="UP000001542">
    <property type="component" value="Unassembled WGS sequence"/>
</dbReference>
<dbReference type="STRING" id="5722.A2F0Q6"/>
<reference evidence="2" key="2">
    <citation type="journal article" date="2007" name="Science">
        <title>Draft genome sequence of the sexually transmitted pathogen Trichomonas vaginalis.</title>
        <authorList>
            <person name="Carlton J.M."/>
            <person name="Hirt R.P."/>
            <person name="Silva J.C."/>
            <person name="Delcher A.L."/>
            <person name="Schatz M."/>
            <person name="Zhao Q."/>
            <person name="Wortman J.R."/>
            <person name="Bidwell S.L."/>
            <person name="Alsmark U.C.M."/>
            <person name="Besteiro S."/>
            <person name="Sicheritz-Ponten T."/>
            <person name="Noel C.J."/>
            <person name="Dacks J.B."/>
            <person name="Foster P.G."/>
            <person name="Simillion C."/>
            <person name="Van de Peer Y."/>
            <person name="Miranda-Saavedra D."/>
            <person name="Barton G.J."/>
            <person name="Westrop G.D."/>
            <person name="Mueller S."/>
            <person name="Dessi D."/>
            <person name="Fiori P.L."/>
            <person name="Ren Q."/>
            <person name="Paulsen I."/>
            <person name="Zhang H."/>
            <person name="Bastida-Corcuera F.D."/>
            <person name="Simoes-Barbosa A."/>
            <person name="Brown M.T."/>
            <person name="Hayes R.D."/>
            <person name="Mukherjee M."/>
            <person name="Okumura C.Y."/>
            <person name="Schneider R."/>
            <person name="Smith A.J."/>
            <person name="Vanacova S."/>
            <person name="Villalvazo M."/>
            <person name="Haas B.J."/>
            <person name="Pertea M."/>
            <person name="Feldblyum T.V."/>
            <person name="Utterback T.R."/>
            <person name="Shu C.L."/>
            <person name="Osoegawa K."/>
            <person name="de Jong P.J."/>
            <person name="Hrdy I."/>
            <person name="Horvathova L."/>
            <person name="Zubacova Z."/>
            <person name="Dolezal P."/>
            <person name="Malik S.B."/>
            <person name="Logsdon J.M. Jr."/>
            <person name="Henze K."/>
            <person name="Gupta A."/>
            <person name="Wang C.C."/>
            <person name="Dunne R.L."/>
            <person name="Upcroft J.A."/>
            <person name="Upcroft P."/>
            <person name="White O."/>
            <person name="Salzberg S.L."/>
            <person name="Tang P."/>
            <person name="Chiu C.-H."/>
            <person name="Lee Y.-S."/>
            <person name="Embley T.M."/>
            <person name="Coombs G.H."/>
            <person name="Mottram J.C."/>
            <person name="Tachezy J."/>
            <person name="Fraser-Liggett C.M."/>
            <person name="Johnson P.J."/>
        </authorList>
    </citation>
    <scope>NUCLEOTIDE SEQUENCE [LARGE SCALE GENOMIC DNA]</scope>
    <source>
        <strain evidence="2">G3</strain>
    </source>
</reference>
<feature type="coiled-coil region" evidence="1">
    <location>
        <begin position="425"/>
        <end position="459"/>
    </location>
</feature>
<dbReference type="InParanoid" id="A2F0Q6"/>
<evidence type="ECO:0000313" key="3">
    <source>
        <dbReference type="Proteomes" id="UP000001542"/>
    </source>
</evidence>
<accession>A2F0Q6</accession>
<name>A2F0Q6_TRIV3</name>
<feature type="coiled-coil region" evidence="1">
    <location>
        <begin position="212"/>
        <end position="273"/>
    </location>
</feature>